<accession>A0ACB8UM50</accession>
<reference evidence="1" key="1">
    <citation type="journal article" date="2022" name="bioRxiv">
        <title>Population genetic analysis of Ophidiomyces ophidiicola, the causative agent of snake fungal disease, indicates recent introductions to the USA.</title>
        <authorList>
            <person name="Ladner J.T."/>
            <person name="Palmer J.M."/>
            <person name="Ettinger C.L."/>
            <person name="Stajich J.E."/>
            <person name="Farrell T.M."/>
            <person name="Glorioso B.M."/>
            <person name="Lawson B."/>
            <person name="Price S.J."/>
            <person name="Stengle A.G."/>
            <person name="Grear D.A."/>
            <person name="Lorch J.M."/>
        </authorList>
    </citation>
    <scope>NUCLEOTIDE SEQUENCE</scope>
    <source>
        <strain evidence="1">NWHC 24266-5</strain>
    </source>
</reference>
<evidence type="ECO:0000313" key="1">
    <source>
        <dbReference type="EMBL" id="KAI2381236.1"/>
    </source>
</evidence>
<proteinExistence type="predicted"/>
<organism evidence="1">
    <name type="scientific">Ophidiomyces ophidiicola</name>
    <dbReference type="NCBI Taxonomy" id="1387563"/>
    <lineage>
        <taxon>Eukaryota</taxon>
        <taxon>Fungi</taxon>
        <taxon>Dikarya</taxon>
        <taxon>Ascomycota</taxon>
        <taxon>Pezizomycotina</taxon>
        <taxon>Eurotiomycetes</taxon>
        <taxon>Eurotiomycetidae</taxon>
        <taxon>Onygenales</taxon>
        <taxon>Onygenaceae</taxon>
        <taxon>Ophidiomyces</taxon>
    </lineage>
</organism>
<sequence>MTDDEAWKIQQQIGQLEFPFTFLKALQFALFRTYGIPTISSLLTRTSEFSCQQSATKRYADTAVLIAEFMGNPPSSPRSRDGIARMNYIHSMYRKSGKILDDDMMYTLSLFALEPIRWIDRYEWRSLTDLEKCALGTFWKSVGDAMEINYGKLPSSTTGFKDGLQWLEEIEAWSQAYEIKYMVPHVDNNRVAEETVEILLWTVPRILRPLGRRMVYFLMDDRLRASMMYGIPRNIAINILSRFANNLNSRYHRPGWLYCFIFSKIFTVRKFFLRYLSLPRPEYFKVRRITTDPAEPPPHFLLSWEGAPYYVRPTLWNRWGPSAWLARLLKLPLPGDGGDTYYPNGYDTPTVGPRAFAGKGREYHEQTTERLLKDRRGQCPFVVSR</sequence>
<dbReference type="EMBL" id="JALBCA010000224">
    <property type="protein sequence ID" value="KAI2381236.1"/>
    <property type="molecule type" value="Genomic_DNA"/>
</dbReference>
<gene>
    <name evidence="1" type="ORF">LOY88_006805</name>
</gene>
<protein>
    <submittedName>
        <fullName evidence="1">Uncharacterized protein</fullName>
    </submittedName>
</protein>
<comment type="caution">
    <text evidence="1">The sequence shown here is derived from an EMBL/GenBank/DDBJ whole genome shotgun (WGS) entry which is preliminary data.</text>
</comment>
<name>A0ACB8UM50_9EURO</name>